<evidence type="ECO:0000256" key="3">
    <source>
        <dbReference type="ARBA" id="ARBA00022692"/>
    </source>
</evidence>
<keyword evidence="3 6" id="KW-0812">Transmembrane</keyword>
<dbReference type="GO" id="GO:0015112">
    <property type="term" value="F:nitrate transmembrane transporter activity"/>
    <property type="evidence" value="ECO:0007669"/>
    <property type="project" value="InterPro"/>
</dbReference>
<proteinExistence type="inferred from homology"/>
<comment type="subcellular location">
    <subcellularLocation>
        <location evidence="1">Membrane</location>
        <topology evidence="1">Multi-pass membrane protein</topology>
    </subcellularLocation>
</comment>
<feature type="transmembrane region" description="Helical" evidence="6">
    <location>
        <begin position="40"/>
        <end position="64"/>
    </location>
</feature>
<feature type="transmembrane region" description="Helical" evidence="6">
    <location>
        <begin position="422"/>
        <end position="442"/>
    </location>
</feature>
<dbReference type="InterPro" id="IPR044772">
    <property type="entry name" value="NO3_transporter"/>
</dbReference>
<feature type="transmembrane region" description="Helical" evidence="6">
    <location>
        <begin position="327"/>
        <end position="347"/>
    </location>
</feature>
<name>A0A7W9W9H1_ARMRO</name>
<dbReference type="EMBL" id="JACHGW010000009">
    <property type="protein sequence ID" value="MBB6053838.1"/>
    <property type="molecule type" value="Genomic_DNA"/>
</dbReference>
<evidence type="ECO:0000313" key="8">
    <source>
        <dbReference type="Proteomes" id="UP000520814"/>
    </source>
</evidence>
<feature type="transmembrane region" description="Helical" evidence="6">
    <location>
        <begin position="259"/>
        <end position="285"/>
    </location>
</feature>
<keyword evidence="4 6" id="KW-1133">Transmembrane helix</keyword>
<keyword evidence="5 6" id="KW-0472">Membrane</keyword>
<feature type="transmembrane region" description="Helical" evidence="6">
    <location>
        <begin position="132"/>
        <end position="153"/>
    </location>
</feature>
<keyword evidence="8" id="KW-1185">Reference proteome</keyword>
<dbReference type="CDD" id="cd17341">
    <property type="entry name" value="MFS_NRT2_like"/>
    <property type="match status" value="1"/>
</dbReference>
<dbReference type="RefSeq" id="WP_184203926.1">
    <property type="nucleotide sequence ID" value="NZ_JACHGW010000009.1"/>
</dbReference>
<protein>
    <submittedName>
        <fullName evidence="7">NNP family nitrate/nitrite transporter-like MFS transporter</fullName>
    </submittedName>
</protein>
<evidence type="ECO:0000313" key="7">
    <source>
        <dbReference type="EMBL" id="MBB6053838.1"/>
    </source>
</evidence>
<dbReference type="Proteomes" id="UP000520814">
    <property type="component" value="Unassembled WGS sequence"/>
</dbReference>
<evidence type="ECO:0000256" key="5">
    <source>
        <dbReference type="ARBA" id="ARBA00023136"/>
    </source>
</evidence>
<dbReference type="GO" id="GO:0016020">
    <property type="term" value="C:membrane"/>
    <property type="evidence" value="ECO:0007669"/>
    <property type="project" value="UniProtKB-SubCell"/>
</dbReference>
<comment type="caution">
    <text evidence="7">The sequence shown here is derived from an EMBL/GenBank/DDBJ whole genome shotgun (WGS) entry which is preliminary data.</text>
</comment>
<organism evidence="7 8">
    <name type="scientific">Armatimonas rosea</name>
    <dbReference type="NCBI Taxonomy" id="685828"/>
    <lineage>
        <taxon>Bacteria</taxon>
        <taxon>Bacillati</taxon>
        <taxon>Armatimonadota</taxon>
        <taxon>Armatimonadia</taxon>
        <taxon>Armatimonadales</taxon>
        <taxon>Armatimonadaceae</taxon>
        <taxon>Armatimonas</taxon>
    </lineage>
</organism>
<sequence length="451" mass="48775">MATQALPEAGRTGASWLSDWKPEDSAFWEAGGKATAWKTLWVTTYCLLLAFATWFVVSAVLVRLTGIGFKLDKGQLFWLAAMPGLAAGTLRIIHTFLIPIFGTRHTVALSTLLLAIPCAGWAWAIQNPETPFSVLMLLAFLAGLGGGNFSSFMPSTSLFFPKKQLGTALGIQAGIGNFGVSVVQFLTPIVIGIGMVSGTQLFNDPKKNIHDKPLHLQNAFLIWIPLIVIGAIWAWIALRSVPVKATFREQTDIFKEKHTWIMTALYIMTFGSFSGFSASFGLMIKELYGKFPGAPDALKYAFIGPFLGALLRVLFGPVCDKIGGAKVTMLSGIGLTVCAVLATRYTAPTSVDQFGGFLWTMLGLFFFSGIGNASTFKQMPMIFPPRQASGVIGWTSAIAAYGPFLFSVAIGSVIGATGSPTAFFWAAAVFYLFCLVLNWHFYTRKGAEKPC</sequence>
<feature type="transmembrane region" description="Helical" evidence="6">
    <location>
        <begin position="76"/>
        <end position="94"/>
    </location>
</feature>
<dbReference type="SUPFAM" id="SSF103473">
    <property type="entry name" value="MFS general substrate transporter"/>
    <property type="match status" value="1"/>
</dbReference>
<feature type="transmembrane region" description="Helical" evidence="6">
    <location>
        <begin position="297"/>
        <end position="315"/>
    </location>
</feature>
<dbReference type="InterPro" id="IPR011701">
    <property type="entry name" value="MFS"/>
</dbReference>
<evidence type="ECO:0000256" key="6">
    <source>
        <dbReference type="SAM" id="Phobius"/>
    </source>
</evidence>
<gene>
    <name evidence="7" type="ORF">HNQ39_005685</name>
</gene>
<dbReference type="AlphaFoldDB" id="A0A7W9W9H1"/>
<feature type="transmembrane region" description="Helical" evidence="6">
    <location>
        <begin position="391"/>
        <end position="416"/>
    </location>
</feature>
<evidence type="ECO:0000256" key="4">
    <source>
        <dbReference type="ARBA" id="ARBA00022989"/>
    </source>
</evidence>
<dbReference type="Pfam" id="PF07690">
    <property type="entry name" value="MFS_1"/>
    <property type="match status" value="1"/>
</dbReference>
<accession>A0A7W9W9H1</accession>
<feature type="transmembrane region" description="Helical" evidence="6">
    <location>
        <begin position="106"/>
        <end position="126"/>
    </location>
</feature>
<dbReference type="Gene3D" id="1.20.1250.20">
    <property type="entry name" value="MFS general substrate transporter like domains"/>
    <property type="match status" value="1"/>
</dbReference>
<evidence type="ECO:0000256" key="2">
    <source>
        <dbReference type="ARBA" id="ARBA00008432"/>
    </source>
</evidence>
<dbReference type="PANTHER" id="PTHR23515">
    <property type="entry name" value="HIGH-AFFINITY NITRATE TRANSPORTER 2.3"/>
    <property type="match status" value="1"/>
</dbReference>
<dbReference type="InterPro" id="IPR036259">
    <property type="entry name" value="MFS_trans_sf"/>
</dbReference>
<feature type="transmembrane region" description="Helical" evidence="6">
    <location>
        <begin position="353"/>
        <end position="370"/>
    </location>
</feature>
<reference evidence="7 8" key="1">
    <citation type="submission" date="2020-08" db="EMBL/GenBank/DDBJ databases">
        <title>Genomic Encyclopedia of Type Strains, Phase IV (KMG-IV): sequencing the most valuable type-strain genomes for metagenomic binning, comparative biology and taxonomic classification.</title>
        <authorList>
            <person name="Goeker M."/>
        </authorList>
    </citation>
    <scope>NUCLEOTIDE SEQUENCE [LARGE SCALE GENOMIC DNA]</scope>
    <source>
        <strain evidence="7 8">DSM 23562</strain>
    </source>
</reference>
<feature type="transmembrane region" description="Helical" evidence="6">
    <location>
        <begin position="174"/>
        <end position="196"/>
    </location>
</feature>
<comment type="similarity">
    <text evidence="2">Belongs to the major facilitator superfamily. Nitrate/nitrite porter (TC 2.A.1.8) family.</text>
</comment>
<feature type="transmembrane region" description="Helical" evidence="6">
    <location>
        <begin position="216"/>
        <end position="238"/>
    </location>
</feature>
<evidence type="ECO:0000256" key="1">
    <source>
        <dbReference type="ARBA" id="ARBA00004141"/>
    </source>
</evidence>